<name>A0A5D2H5K5_GOSDA</name>
<dbReference type="EMBL" id="CM017690">
    <property type="protein sequence ID" value="TYH25534.1"/>
    <property type="molecule type" value="Genomic_DNA"/>
</dbReference>
<gene>
    <name evidence="1" type="ORF">ES288_A03G176600v1</name>
</gene>
<reference evidence="1 2" key="1">
    <citation type="submission" date="2019-06" db="EMBL/GenBank/DDBJ databases">
        <title>WGS assembly of Gossypium darwinii.</title>
        <authorList>
            <person name="Chen Z.J."/>
            <person name="Sreedasyam A."/>
            <person name="Ando A."/>
            <person name="Song Q."/>
            <person name="De L."/>
            <person name="Hulse-Kemp A."/>
            <person name="Ding M."/>
            <person name="Ye W."/>
            <person name="Kirkbride R."/>
            <person name="Jenkins J."/>
            <person name="Plott C."/>
            <person name="Lovell J."/>
            <person name="Lin Y.-M."/>
            <person name="Vaughn R."/>
            <person name="Liu B."/>
            <person name="Li W."/>
            <person name="Simpson S."/>
            <person name="Scheffler B."/>
            <person name="Saski C."/>
            <person name="Grover C."/>
            <person name="Hu G."/>
            <person name="Conover J."/>
            <person name="Carlson J."/>
            <person name="Shu S."/>
            <person name="Boston L."/>
            <person name="Williams M."/>
            <person name="Peterson D."/>
            <person name="Mcgee K."/>
            <person name="Jones D."/>
            <person name="Wendel J."/>
            <person name="Stelly D."/>
            <person name="Grimwood J."/>
            <person name="Schmutz J."/>
        </authorList>
    </citation>
    <scope>NUCLEOTIDE SEQUENCE [LARGE SCALE GENOMIC DNA]</scope>
    <source>
        <strain evidence="1">1808015.09</strain>
    </source>
</reference>
<keyword evidence="2" id="KW-1185">Reference proteome</keyword>
<sequence>MAENRPEVLVAVDLMGRCCSKDGGQASGDGTGRQQLGFVVLFVLGFELGCC</sequence>
<accession>A0A5D2H5K5</accession>
<protein>
    <submittedName>
        <fullName evidence="1">Uncharacterized protein</fullName>
    </submittedName>
</protein>
<proteinExistence type="predicted"/>
<dbReference type="Proteomes" id="UP000323506">
    <property type="component" value="Chromosome A03"/>
</dbReference>
<organism evidence="1 2">
    <name type="scientific">Gossypium darwinii</name>
    <name type="common">Darwin's cotton</name>
    <name type="synonym">Gossypium barbadense var. darwinii</name>
    <dbReference type="NCBI Taxonomy" id="34276"/>
    <lineage>
        <taxon>Eukaryota</taxon>
        <taxon>Viridiplantae</taxon>
        <taxon>Streptophyta</taxon>
        <taxon>Embryophyta</taxon>
        <taxon>Tracheophyta</taxon>
        <taxon>Spermatophyta</taxon>
        <taxon>Magnoliopsida</taxon>
        <taxon>eudicotyledons</taxon>
        <taxon>Gunneridae</taxon>
        <taxon>Pentapetalae</taxon>
        <taxon>rosids</taxon>
        <taxon>malvids</taxon>
        <taxon>Malvales</taxon>
        <taxon>Malvaceae</taxon>
        <taxon>Malvoideae</taxon>
        <taxon>Gossypium</taxon>
    </lineage>
</organism>
<evidence type="ECO:0000313" key="2">
    <source>
        <dbReference type="Proteomes" id="UP000323506"/>
    </source>
</evidence>
<dbReference type="AlphaFoldDB" id="A0A5D2H5K5"/>
<evidence type="ECO:0000313" key="1">
    <source>
        <dbReference type="EMBL" id="TYH25534.1"/>
    </source>
</evidence>